<dbReference type="PROSITE" id="PS51257">
    <property type="entry name" value="PROKAR_LIPOPROTEIN"/>
    <property type="match status" value="1"/>
</dbReference>
<gene>
    <name evidence="1" type="ORF">H8K52_00100</name>
</gene>
<dbReference type="RefSeq" id="WP_186920490.1">
    <property type="nucleotide sequence ID" value="NZ_JACOFW010000001.1"/>
</dbReference>
<evidence type="ECO:0008006" key="3">
    <source>
        <dbReference type="Google" id="ProtNLM"/>
    </source>
</evidence>
<protein>
    <recommendedName>
        <fullName evidence="3">Lipoprotein</fullName>
    </recommendedName>
</protein>
<accession>A0ABR6WYS3</accession>
<dbReference type="Proteomes" id="UP000648257">
    <property type="component" value="Unassembled WGS sequence"/>
</dbReference>
<comment type="caution">
    <text evidence="1">The sequence shown here is derived from an EMBL/GenBank/DDBJ whole genome shotgun (WGS) entry which is preliminary data.</text>
</comment>
<evidence type="ECO:0000313" key="2">
    <source>
        <dbReference type="Proteomes" id="UP000648257"/>
    </source>
</evidence>
<proteinExistence type="predicted"/>
<evidence type="ECO:0000313" key="1">
    <source>
        <dbReference type="EMBL" id="MBC3805747.1"/>
    </source>
</evidence>
<sequence>MIKFNKKTALLASLFAGILAGCGGFVYTTVGGTVKGLTATGSYLVLVNETGYTQPLSVDGSFSFRVASNATYNITVGQQPNPVNCTVSNGSGKMSGETPVTNIAVNCVPNVSVSGTLTGLATGQSVTLNLNDVTQTALTADGNFVFPTYVVNGQTYTAKVNLPPVGKVCKIQNATGTANISSPPTNMAVACTTGVPVGGTLTGLKSGNFLILTNTLPDGTKDSRNMLADGVYTFNFSLADGDAYDVQVSTQPTGQKCTVTNGQAKASIANPAPASAISVSCVAA</sequence>
<keyword evidence="2" id="KW-1185">Reference proteome</keyword>
<dbReference type="EMBL" id="JACOFW010000001">
    <property type="protein sequence ID" value="MBC3805747.1"/>
    <property type="molecule type" value="Genomic_DNA"/>
</dbReference>
<organism evidence="1 2">
    <name type="scientific">Undibacterium seohonense</name>
    <dbReference type="NCBI Taxonomy" id="1344950"/>
    <lineage>
        <taxon>Bacteria</taxon>
        <taxon>Pseudomonadati</taxon>
        <taxon>Pseudomonadota</taxon>
        <taxon>Betaproteobacteria</taxon>
        <taxon>Burkholderiales</taxon>
        <taxon>Oxalobacteraceae</taxon>
        <taxon>Undibacterium</taxon>
    </lineage>
</organism>
<name>A0ABR6WYS3_9BURK</name>
<reference evidence="1 2" key="1">
    <citation type="submission" date="2020-08" db="EMBL/GenBank/DDBJ databases">
        <title>Novel species isolated from subtropical streams in China.</title>
        <authorList>
            <person name="Lu H."/>
        </authorList>
    </citation>
    <scope>NUCLEOTIDE SEQUENCE [LARGE SCALE GENOMIC DNA]</scope>
    <source>
        <strain evidence="1 2">KACC 16656</strain>
    </source>
</reference>